<evidence type="ECO:0000313" key="2">
    <source>
        <dbReference type="EMBL" id="MPD01584.1"/>
    </source>
</evidence>
<evidence type="ECO:0000256" key="1">
    <source>
        <dbReference type="SAM" id="MobiDB-lite"/>
    </source>
</evidence>
<proteinExistence type="predicted"/>
<keyword evidence="3" id="KW-1185">Reference proteome</keyword>
<protein>
    <submittedName>
        <fullName evidence="2">Uncharacterized protein</fullName>
    </submittedName>
</protein>
<accession>A0A5B7K4V4</accession>
<feature type="compositionally biased region" description="Basic and acidic residues" evidence="1">
    <location>
        <begin position="52"/>
        <end position="70"/>
    </location>
</feature>
<organism evidence="2 3">
    <name type="scientific">Portunus trituberculatus</name>
    <name type="common">Swimming crab</name>
    <name type="synonym">Neptunus trituberculatus</name>
    <dbReference type="NCBI Taxonomy" id="210409"/>
    <lineage>
        <taxon>Eukaryota</taxon>
        <taxon>Metazoa</taxon>
        <taxon>Ecdysozoa</taxon>
        <taxon>Arthropoda</taxon>
        <taxon>Crustacea</taxon>
        <taxon>Multicrustacea</taxon>
        <taxon>Malacostraca</taxon>
        <taxon>Eumalacostraca</taxon>
        <taxon>Eucarida</taxon>
        <taxon>Decapoda</taxon>
        <taxon>Pleocyemata</taxon>
        <taxon>Brachyura</taxon>
        <taxon>Eubrachyura</taxon>
        <taxon>Portunoidea</taxon>
        <taxon>Portunidae</taxon>
        <taxon>Portuninae</taxon>
        <taxon>Portunus</taxon>
    </lineage>
</organism>
<dbReference type="EMBL" id="VSRR010127767">
    <property type="protein sequence ID" value="MPD01584.1"/>
    <property type="molecule type" value="Genomic_DNA"/>
</dbReference>
<feature type="region of interest" description="Disordered" evidence="1">
    <location>
        <begin position="47"/>
        <end position="70"/>
    </location>
</feature>
<comment type="caution">
    <text evidence="2">The sequence shown here is derived from an EMBL/GenBank/DDBJ whole genome shotgun (WGS) entry which is preliminary data.</text>
</comment>
<evidence type="ECO:0000313" key="3">
    <source>
        <dbReference type="Proteomes" id="UP000324222"/>
    </source>
</evidence>
<sequence length="70" mass="7418">MQHKAYYMLPGSLAHCTLLPAPANSTHKTKTCGSVCLIPGLLSSLAATPTQSEKRVGHDGREGKRGGKEK</sequence>
<dbReference type="AlphaFoldDB" id="A0A5B7K4V4"/>
<name>A0A5B7K4V4_PORTR</name>
<dbReference type="Proteomes" id="UP000324222">
    <property type="component" value="Unassembled WGS sequence"/>
</dbReference>
<gene>
    <name evidence="2" type="ORF">E2C01_097118</name>
</gene>
<reference evidence="2 3" key="1">
    <citation type="submission" date="2019-05" db="EMBL/GenBank/DDBJ databases">
        <title>Another draft genome of Portunus trituberculatus and its Hox gene families provides insights of decapod evolution.</title>
        <authorList>
            <person name="Jeong J.-H."/>
            <person name="Song I."/>
            <person name="Kim S."/>
            <person name="Choi T."/>
            <person name="Kim D."/>
            <person name="Ryu S."/>
            <person name="Kim W."/>
        </authorList>
    </citation>
    <scope>NUCLEOTIDE SEQUENCE [LARGE SCALE GENOMIC DNA]</scope>
    <source>
        <tissue evidence="2">Muscle</tissue>
    </source>
</reference>